<evidence type="ECO:0000256" key="4">
    <source>
        <dbReference type="ARBA" id="ARBA00023136"/>
    </source>
</evidence>
<name>A0A9Q9MR48_9ACTN</name>
<keyword evidence="8" id="KW-1185">Reference proteome</keyword>
<feature type="transmembrane region" description="Helical" evidence="5">
    <location>
        <begin position="241"/>
        <end position="257"/>
    </location>
</feature>
<sequence>MVQPKARDGTASTRKITFYVALALFAQESTWNFYDNQVPALLREHVTSAAVIGLLMGADNLLGIFVQPWIGNRSDNTRTRWGRRMPYIAAGMPLAALVFLLLPWAPSLPALVAVMFLYALIANSTRPLAESLVPDFIRPERRSRATAAVKIATSLTIIVASLISLLVVDRHPRGAFVIPAALMLLATAVLVAKVRDSRSAAYQAALAEDATAARAGTPADAKVPFRHVLTELLRDPDRRRLLLLLTILLFGGAWFASRSLITSYGMQALGLTRGEAGGLTLPSGVAYLLACYPAALAAERFGRLRTMAAGMAVFAAALAAGSLVQTATGTVVVFCVAAAGAAAFTINAIVALWNLAPSSRVLGAYTGLYTVTWYLGGFGGPALIGAVVDLTGWSGMLLDIAVLATLAGLVLGRLQRLQRRHAETPATT</sequence>
<evidence type="ECO:0000259" key="6">
    <source>
        <dbReference type="PROSITE" id="PS50850"/>
    </source>
</evidence>
<evidence type="ECO:0000256" key="3">
    <source>
        <dbReference type="ARBA" id="ARBA00022989"/>
    </source>
</evidence>
<organism evidence="7 8">
    <name type="scientific">Dactylosporangium aurantiacum</name>
    <dbReference type="NCBI Taxonomy" id="35754"/>
    <lineage>
        <taxon>Bacteria</taxon>
        <taxon>Bacillati</taxon>
        <taxon>Actinomycetota</taxon>
        <taxon>Actinomycetes</taxon>
        <taxon>Micromonosporales</taxon>
        <taxon>Micromonosporaceae</taxon>
        <taxon>Dactylosporangium</taxon>
    </lineage>
</organism>
<dbReference type="Pfam" id="PF07690">
    <property type="entry name" value="MFS_1"/>
    <property type="match status" value="1"/>
</dbReference>
<keyword evidence="4 5" id="KW-0472">Membrane</keyword>
<evidence type="ECO:0000313" key="8">
    <source>
        <dbReference type="Proteomes" id="UP001058003"/>
    </source>
</evidence>
<evidence type="ECO:0000256" key="5">
    <source>
        <dbReference type="SAM" id="Phobius"/>
    </source>
</evidence>
<dbReference type="Gene3D" id="1.20.1250.20">
    <property type="entry name" value="MFS general substrate transporter like domains"/>
    <property type="match status" value="2"/>
</dbReference>
<dbReference type="GO" id="GO:0022857">
    <property type="term" value="F:transmembrane transporter activity"/>
    <property type="evidence" value="ECO:0007669"/>
    <property type="project" value="InterPro"/>
</dbReference>
<dbReference type="KEGG" id="daur:Daura_19625"/>
<dbReference type="Proteomes" id="UP001058003">
    <property type="component" value="Chromosome"/>
</dbReference>
<evidence type="ECO:0000313" key="7">
    <source>
        <dbReference type="EMBL" id="UWZ58182.1"/>
    </source>
</evidence>
<feature type="transmembrane region" description="Helical" evidence="5">
    <location>
        <begin position="277"/>
        <end position="295"/>
    </location>
</feature>
<dbReference type="InterPro" id="IPR036259">
    <property type="entry name" value="MFS_trans_sf"/>
</dbReference>
<keyword evidence="2 5" id="KW-0812">Transmembrane</keyword>
<dbReference type="PANTHER" id="PTHR23528:SF1">
    <property type="entry name" value="MAJOR FACILITATOR SUPERFAMILY (MFS) PROFILE DOMAIN-CONTAINING PROTEIN"/>
    <property type="match status" value="1"/>
</dbReference>
<feature type="transmembrane region" description="Helical" evidence="5">
    <location>
        <begin position="174"/>
        <end position="192"/>
    </location>
</feature>
<feature type="transmembrane region" description="Helical" evidence="5">
    <location>
        <begin position="362"/>
        <end position="384"/>
    </location>
</feature>
<feature type="domain" description="Major facilitator superfamily (MFS) profile" evidence="6">
    <location>
        <begin position="16"/>
        <end position="419"/>
    </location>
</feature>
<dbReference type="AlphaFoldDB" id="A0A9Q9MR48"/>
<accession>A0A9Q9MR48</accession>
<protein>
    <submittedName>
        <fullName evidence="7">MFS transporter</fullName>
    </submittedName>
</protein>
<dbReference type="InterPro" id="IPR020846">
    <property type="entry name" value="MFS_dom"/>
</dbReference>
<feature type="transmembrane region" description="Helical" evidence="5">
    <location>
        <begin position="390"/>
        <end position="411"/>
    </location>
</feature>
<dbReference type="RefSeq" id="WP_033361780.1">
    <property type="nucleotide sequence ID" value="NZ_CP073767.1"/>
</dbReference>
<dbReference type="GO" id="GO:0005886">
    <property type="term" value="C:plasma membrane"/>
    <property type="evidence" value="ECO:0007669"/>
    <property type="project" value="UniProtKB-SubCell"/>
</dbReference>
<evidence type="ECO:0000256" key="2">
    <source>
        <dbReference type="ARBA" id="ARBA00022692"/>
    </source>
</evidence>
<proteinExistence type="predicted"/>
<evidence type="ECO:0000256" key="1">
    <source>
        <dbReference type="ARBA" id="ARBA00004651"/>
    </source>
</evidence>
<dbReference type="SUPFAM" id="SSF103473">
    <property type="entry name" value="MFS general substrate transporter"/>
    <property type="match status" value="1"/>
</dbReference>
<feature type="transmembrane region" description="Helical" evidence="5">
    <location>
        <begin position="331"/>
        <end position="355"/>
    </location>
</feature>
<keyword evidence="3 5" id="KW-1133">Transmembrane helix</keyword>
<feature type="transmembrane region" description="Helical" evidence="5">
    <location>
        <begin position="87"/>
        <end position="105"/>
    </location>
</feature>
<dbReference type="PROSITE" id="PS50850">
    <property type="entry name" value="MFS"/>
    <property type="match status" value="1"/>
</dbReference>
<reference evidence="7" key="1">
    <citation type="submission" date="2021-04" db="EMBL/GenBank/DDBJ databases">
        <title>Dactylosporangium aurantiacum NRRL B-8018 full assembly.</title>
        <authorList>
            <person name="Hartkoorn R.C."/>
            <person name="Beaudoing E."/>
            <person name="Hot D."/>
        </authorList>
    </citation>
    <scope>NUCLEOTIDE SEQUENCE</scope>
    <source>
        <strain evidence="7">NRRL B-8018</strain>
    </source>
</reference>
<feature type="transmembrane region" description="Helical" evidence="5">
    <location>
        <begin position="16"/>
        <end position="34"/>
    </location>
</feature>
<dbReference type="OrthoDB" id="3717977at2"/>
<dbReference type="InterPro" id="IPR011701">
    <property type="entry name" value="MFS"/>
</dbReference>
<dbReference type="PANTHER" id="PTHR23528">
    <property type="match status" value="1"/>
</dbReference>
<gene>
    <name evidence="7" type="ORF">Daura_19625</name>
</gene>
<feature type="transmembrane region" description="Helical" evidence="5">
    <location>
        <begin position="111"/>
        <end position="129"/>
    </location>
</feature>
<feature type="transmembrane region" description="Helical" evidence="5">
    <location>
        <begin position="149"/>
        <end position="168"/>
    </location>
</feature>
<comment type="subcellular location">
    <subcellularLocation>
        <location evidence="1">Cell membrane</location>
        <topology evidence="1">Multi-pass membrane protein</topology>
    </subcellularLocation>
</comment>
<dbReference type="EMBL" id="CP073767">
    <property type="protein sequence ID" value="UWZ58182.1"/>
    <property type="molecule type" value="Genomic_DNA"/>
</dbReference>
<feature type="transmembrane region" description="Helical" evidence="5">
    <location>
        <begin position="46"/>
        <end position="66"/>
    </location>
</feature>
<feature type="transmembrane region" description="Helical" evidence="5">
    <location>
        <begin position="307"/>
        <end position="325"/>
    </location>
</feature>